<sequence length="663" mass="74774">MKYLNKITLGLILCMGFVSSCKDDDEAGINGISVDKEEITIGAEGGTERISVSSNDQWVARVSDSDPWITVSPANGLGSADCVLAIDSTLRNTVRTAKIRFSMNGGESKLVTVTQFGFGKQIIVREPEVEIPSSDTHKKRHFETTISTNVEFVIDKVDYSFAEEATMTAEEKAEVERERTGWLTSPKKEDLKVDLDRGARPRTLKVDFRWGMNVAPYTRVAKVRLVPAHPETDQLVDDDGNEIDAVVLTVTQKAAMKIEDNRSGDSLAVITINSKLQTMMSFDTSENMTNWDFVTLWEATDKEIKNNEVPEEAIGRVRSVSYAMIDLQSGDSIPKEIRYLKYLESFSIQSNANRQTRTVHLGEEICELEYLKNLTVFSLGIEDFPNNFVKLGKKLEKLDLASNNFKTLSVITEKVNQNNFPKLKYLTLTGCRATETLSDLSLIEGTKYNGREVGLYVNISKGQLEREAFLKLLTWDNLLSLQMSYNFIEGELPTDEEVTEALRAAGKPLTYKADDFFTKEELTATPSVYQSKISKDTCQWLLTTDQPVEYKKTKTTVNGQQIPRVLPFARNVHFNLNFLTGAVPNWILFHPYFAYWYPETMVFNQQENGKNSSGTVVGFSNVDLVNYDYSYYYGKEDPGNDTVVDGVAYPLYFRKFVLSDTTD</sequence>
<dbReference type="InterPro" id="IPR024361">
    <property type="entry name" value="BACON"/>
</dbReference>
<organism evidence="2 3">
    <name type="scientific">Bacteroides ovatus</name>
    <dbReference type="NCBI Taxonomy" id="28116"/>
    <lineage>
        <taxon>Bacteria</taxon>
        <taxon>Pseudomonadati</taxon>
        <taxon>Bacteroidota</taxon>
        <taxon>Bacteroidia</taxon>
        <taxon>Bacteroidales</taxon>
        <taxon>Bacteroidaceae</taxon>
        <taxon>Bacteroides</taxon>
    </lineage>
</organism>
<dbReference type="PANTHER" id="PTHR48057">
    <property type="entry name" value="LEUCINE-RICH REPEAT SERINE/THREONINE-PROTEIN KINASE 1"/>
    <property type="match status" value="1"/>
</dbReference>
<name>A0AAP9DGT6_BACOV</name>
<dbReference type="RefSeq" id="WP_032843753.1">
    <property type="nucleotide sequence ID" value="NZ_CAKJYX010000005.1"/>
</dbReference>
<dbReference type="PROSITE" id="PS51257">
    <property type="entry name" value="PROKAR_LIPOPROTEIN"/>
    <property type="match status" value="1"/>
</dbReference>
<evidence type="ECO:0000259" key="1">
    <source>
        <dbReference type="Pfam" id="PF19190"/>
    </source>
</evidence>
<dbReference type="Gene3D" id="2.60.40.10">
    <property type="entry name" value="Immunoglobulins"/>
    <property type="match status" value="1"/>
</dbReference>
<feature type="domain" description="BACON" evidence="1">
    <location>
        <begin position="32"/>
        <end position="115"/>
    </location>
</feature>
<dbReference type="Gene3D" id="3.80.10.10">
    <property type="entry name" value="Ribonuclease Inhibitor"/>
    <property type="match status" value="1"/>
</dbReference>
<accession>A0AAP9DGT6</accession>
<dbReference type="AlphaFoldDB" id="A0AAP9DGT6"/>
<dbReference type="SUPFAM" id="SSF52047">
    <property type="entry name" value="RNI-like"/>
    <property type="match status" value="1"/>
</dbReference>
<evidence type="ECO:0000313" key="2">
    <source>
        <dbReference type="EMBL" id="QDM08452.1"/>
    </source>
</evidence>
<dbReference type="InterPro" id="IPR013783">
    <property type="entry name" value="Ig-like_fold"/>
</dbReference>
<dbReference type="Pfam" id="PF19190">
    <property type="entry name" value="BACON_2"/>
    <property type="match status" value="1"/>
</dbReference>
<protein>
    <recommendedName>
        <fullName evidence="1">BACON domain-containing protein</fullName>
    </recommendedName>
</protein>
<dbReference type="InterPro" id="IPR032675">
    <property type="entry name" value="LRR_dom_sf"/>
</dbReference>
<dbReference type="CDD" id="cd14948">
    <property type="entry name" value="BACON"/>
    <property type="match status" value="1"/>
</dbReference>
<dbReference type="InterPro" id="IPR052595">
    <property type="entry name" value="LRRC69/RLP"/>
</dbReference>
<evidence type="ECO:0000313" key="3">
    <source>
        <dbReference type="Proteomes" id="UP000318823"/>
    </source>
</evidence>
<reference evidence="3" key="1">
    <citation type="journal article" date="2018" name="J. Anim. Genet.">
        <title>Acquired interbacterial defense systems protect against interspecies antagonism in the human gut microbiome.</title>
        <authorList>
            <person name="Ross B.D."/>
            <person name="Verster A.J."/>
            <person name="Radey M.C."/>
            <person name="Schmidtke D.T."/>
            <person name="Pope C.E."/>
            <person name="Hoffman L.R."/>
            <person name="Hajjar A."/>
            <person name="Peterson S.B."/>
            <person name="Borenstein E."/>
            <person name="Mougous J."/>
        </authorList>
    </citation>
    <scope>NUCLEOTIDE SEQUENCE [LARGE SCALE GENOMIC DNA]</scope>
    <source>
        <strain evidence="3">3725 D1 iv</strain>
    </source>
</reference>
<gene>
    <name evidence="2" type="ORF">DYI28_06825</name>
</gene>
<dbReference type="EMBL" id="CP041395">
    <property type="protein sequence ID" value="QDM08452.1"/>
    <property type="molecule type" value="Genomic_DNA"/>
</dbReference>
<proteinExistence type="predicted"/>
<dbReference type="Proteomes" id="UP000318823">
    <property type="component" value="Chromosome"/>
</dbReference>